<organism evidence="2 3">
    <name type="scientific">Dothidotthia symphoricarpi CBS 119687</name>
    <dbReference type="NCBI Taxonomy" id="1392245"/>
    <lineage>
        <taxon>Eukaryota</taxon>
        <taxon>Fungi</taxon>
        <taxon>Dikarya</taxon>
        <taxon>Ascomycota</taxon>
        <taxon>Pezizomycotina</taxon>
        <taxon>Dothideomycetes</taxon>
        <taxon>Pleosporomycetidae</taxon>
        <taxon>Pleosporales</taxon>
        <taxon>Dothidotthiaceae</taxon>
        <taxon>Dothidotthia</taxon>
    </lineage>
</organism>
<gene>
    <name evidence="2" type="ORF">P153DRAFT_263925</name>
</gene>
<dbReference type="OrthoDB" id="10265389at2759"/>
<evidence type="ECO:0000313" key="3">
    <source>
        <dbReference type="Proteomes" id="UP000799771"/>
    </source>
</evidence>
<dbReference type="InterPro" id="IPR019312">
    <property type="entry name" value="CNOT11"/>
</dbReference>
<feature type="non-terminal residue" evidence="2">
    <location>
        <position position="1"/>
    </location>
</feature>
<sequence>GLESGFDESMRIKNTLDTIEATSREAPSWNTLALLVNCELRLWRLNENTPLRHNPFLTHWVDALLPWAASSAARGRAHATEPGITTEMMFLTRVGLIKAMLHRANRHEDSSEFCGTSPRDLYNAFVRTPTQVYLDSQPFDIAPFLRMLVEEGILEPEATPDGHETLPTPPSTAAPTPSETYGSPRLNDFQQWKQDILEKLQTAPVPTVLEITHLPLELSYLDFLTTLLVDHALEEKSIDPEPVITSYIQHSLRSIEQMGRPPGSGPVVQGSAGEVVDHGREAQSRAVKLLLLFVRNLIRKELVGAQVLYFEIQEICVRYVWIKEVREFKRWV</sequence>
<evidence type="ECO:0000313" key="2">
    <source>
        <dbReference type="EMBL" id="KAF2126852.1"/>
    </source>
</evidence>
<dbReference type="Pfam" id="PF10155">
    <property type="entry name" value="CNOT11"/>
    <property type="match status" value="1"/>
</dbReference>
<keyword evidence="3" id="KW-1185">Reference proteome</keyword>
<dbReference type="Proteomes" id="UP000799771">
    <property type="component" value="Unassembled WGS sequence"/>
</dbReference>
<evidence type="ECO:0000256" key="1">
    <source>
        <dbReference type="SAM" id="MobiDB-lite"/>
    </source>
</evidence>
<proteinExistence type="predicted"/>
<feature type="non-terminal residue" evidence="2">
    <location>
        <position position="332"/>
    </location>
</feature>
<protein>
    <submittedName>
        <fullName evidence="2">Uncharacterized protein</fullName>
    </submittedName>
</protein>
<reference evidence="2" key="1">
    <citation type="journal article" date="2020" name="Stud. Mycol.">
        <title>101 Dothideomycetes genomes: a test case for predicting lifestyles and emergence of pathogens.</title>
        <authorList>
            <person name="Haridas S."/>
            <person name="Albert R."/>
            <person name="Binder M."/>
            <person name="Bloem J."/>
            <person name="Labutti K."/>
            <person name="Salamov A."/>
            <person name="Andreopoulos B."/>
            <person name="Baker S."/>
            <person name="Barry K."/>
            <person name="Bills G."/>
            <person name="Bluhm B."/>
            <person name="Cannon C."/>
            <person name="Castanera R."/>
            <person name="Culley D."/>
            <person name="Daum C."/>
            <person name="Ezra D."/>
            <person name="Gonzalez J."/>
            <person name="Henrissat B."/>
            <person name="Kuo A."/>
            <person name="Liang C."/>
            <person name="Lipzen A."/>
            <person name="Lutzoni F."/>
            <person name="Magnuson J."/>
            <person name="Mondo S."/>
            <person name="Nolan M."/>
            <person name="Ohm R."/>
            <person name="Pangilinan J."/>
            <person name="Park H.-J."/>
            <person name="Ramirez L."/>
            <person name="Alfaro M."/>
            <person name="Sun H."/>
            <person name="Tritt A."/>
            <person name="Yoshinaga Y."/>
            <person name="Zwiers L.-H."/>
            <person name="Turgeon B."/>
            <person name="Goodwin S."/>
            <person name="Spatafora J."/>
            <person name="Crous P."/>
            <person name="Grigoriev I."/>
        </authorList>
    </citation>
    <scope>NUCLEOTIDE SEQUENCE</scope>
    <source>
        <strain evidence="2">CBS 119687</strain>
    </source>
</reference>
<dbReference type="RefSeq" id="XP_033521244.1">
    <property type="nucleotide sequence ID" value="XM_033662850.1"/>
</dbReference>
<dbReference type="EMBL" id="ML977512">
    <property type="protein sequence ID" value="KAF2126852.1"/>
    <property type="molecule type" value="Genomic_DNA"/>
</dbReference>
<dbReference type="GO" id="GO:0030014">
    <property type="term" value="C:CCR4-NOT complex"/>
    <property type="evidence" value="ECO:0007669"/>
    <property type="project" value="InterPro"/>
</dbReference>
<name>A0A6A6A4C2_9PLEO</name>
<dbReference type="AlphaFoldDB" id="A0A6A6A4C2"/>
<dbReference type="GeneID" id="54403282"/>
<feature type="region of interest" description="Disordered" evidence="1">
    <location>
        <begin position="157"/>
        <end position="182"/>
    </location>
</feature>
<accession>A0A6A6A4C2</accession>